<protein>
    <submittedName>
        <fullName evidence="3">FAD-dependent oxidoreductase</fullName>
    </submittedName>
</protein>
<dbReference type="Pfam" id="PF01266">
    <property type="entry name" value="DAO"/>
    <property type="match status" value="1"/>
</dbReference>
<dbReference type="InterPro" id="IPR006076">
    <property type="entry name" value="FAD-dep_OxRdtase"/>
</dbReference>
<proteinExistence type="predicted"/>
<dbReference type="Gene3D" id="3.50.50.60">
    <property type="entry name" value="FAD/NAD(P)-binding domain"/>
    <property type="match status" value="1"/>
</dbReference>
<organism evidence="3 4">
    <name type="scientific">Leucothrix pacifica</name>
    <dbReference type="NCBI Taxonomy" id="1247513"/>
    <lineage>
        <taxon>Bacteria</taxon>
        <taxon>Pseudomonadati</taxon>
        <taxon>Pseudomonadota</taxon>
        <taxon>Gammaproteobacteria</taxon>
        <taxon>Thiotrichales</taxon>
        <taxon>Thiotrichaceae</taxon>
        <taxon>Leucothrix</taxon>
    </lineage>
</organism>
<evidence type="ECO:0000256" key="1">
    <source>
        <dbReference type="ARBA" id="ARBA00023002"/>
    </source>
</evidence>
<dbReference type="Gene3D" id="3.30.9.10">
    <property type="entry name" value="D-Amino Acid Oxidase, subunit A, domain 2"/>
    <property type="match status" value="1"/>
</dbReference>
<dbReference type="Proteomes" id="UP000245539">
    <property type="component" value="Unassembled WGS sequence"/>
</dbReference>
<keyword evidence="4" id="KW-1185">Reference proteome</keyword>
<accession>A0A317C3E1</accession>
<keyword evidence="1" id="KW-0560">Oxidoreductase</keyword>
<evidence type="ECO:0000313" key="3">
    <source>
        <dbReference type="EMBL" id="PWQ92817.1"/>
    </source>
</evidence>
<reference evidence="3 4" key="1">
    <citation type="submission" date="2018-05" db="EMBL/GenBank/DDBJ databases">
        <title>Leucothrix arctica sp. nov., isolated from Arctic seawater.</title>
        <authorList>
            <person name="Choi A."/>
            <person name="Baek K."/>
        </authorList>
    </citation>
    <scope>NUCLEOTIDE SEQUENCE [LARGE SCALE GENOMIC DNA]</scope>
    <source>
        <strain evidence="3 4">JCM 18388</strain>
    </source>
</reference>
<sequence length="444" mass="48738">MPGLGKKGFLYSNDEVGKYPDSYYHASANTIPEFPRQFGEETADVCIVGAGYTGLSAALHLAQAGYKVILLDAHRVGWGASGRNGGQLASDQRSDQDTLESRYGKDHARALWDIGLEANQLCKDLIHEHAIDCDLTPGIIHADHRKRYLKHSRDYVEKLQTEYGYEDIRYLEQDEIRQLVGSESYFGGMLDTRAAHIHPLNFALGLADAAHEAGAVIYQESPVLSYSDGSGAGGSTVTVKLENGTITTKQLLLACNGYLDTLDKKVEARVMPINNYIVATEPLSESLASELLSENHAVADSRFVVNYFRLSADRRMLFGGGENYSFKFPKDIPGFVRKHMLQVYPQLEEARIDYGWGGTLAITVSRMPYFAKSSEGVVSASGYSGHGVAMATLAGKIMADMVDGKLARFDTMAGLKTYPFPGGAGLRWPLLALAMTYYGMRDRL</sequence>
<name>A0A317C3E1_9GAMM</name>
<evidence type="ECO:0000313" key="4">
    <source>
        <dbReference type="Proteomes" id="UP000245539"/>
    </source>
</evidence>
<comment type="caution">
    <text evidence="3">The sequence shown here is derived from an EMBL/GenBank/DDBJ whole genome shotgun (WGS) entry which is preliminary data.</text>
</comment>
<dbReference type="PANTHER" id="PTHR13847">
    <property type="entry name" value="SARCOSINE DEHYDROGENASE-RELATED"/>
    <property type="match status" value="1"/>
</dbReference>
<dbReference type="RefSeq" id="WP_109839229.1">
    <property type="nucleotide sequence ID" value="NZ_QGKM01000075.1"/>
</dbReference>
<dbReference type="OrthoDB" id="311718at2"/>
<dbReference type="GO" id="GO:0016491">
    <property type="term" value="F:oxidoreductase activity"/>
    <property type="evidence" value="ECO:0007669"/>
    <property type="project" value="UniProtKB-KW"/>
</dbReference>
<dbReference type="PANTHER" id="PTHR13847:SF281">
    <property type="entry name" value="FAD DEPENDENT OXIDOREDUCTASE DOMAIN-CONTAINING PROTEIN"/>
    <property type="match status" value="1"/>
</dbReference>
<dbReference type="SUPFAM" id="SSF51905">
    <property type="entry name" value="FAD/NAD(P)-binding domain"/>
    <property type="match status" value="1"/>
</dbReference>
<evidence type="ECO:0000259" key="2">
    <source>
        <dbReference type="Pfam" id="PF01266"/>
    </source>
</evidence>
<feature type="domain" description="FAD dependent oxidoreductase" evidence="2">
    <location>
        <begin position="44"/>
        <end position="401"/>
    </location>
</feature>
<gene>
    <name evidence="3" type="ORF">DKW60_18910</name>
</gene>
<dbReference type="EMBL" id="QGKM01000075">
    <property type="protein sequence ID" value="PWQ92817.1"/>
    <property type="molecule type" value="Genomic_DNA"/>
</dbReference>
<dbReference type="InterPro" id="IPR036188">
    <property type="entry name" value="FAD/NAD-bd_sf"/>
</dbReference>
<dbReference type="GO" id="GO:0005737">
    <property type="term" value="C:cytoplasm"/>
    <property type="evidence" value="ECO:0007669"/>
    <property type="project" value="TreeGrafter"/>
</dbReference>
<dbReference type="AlphaFoldDB" id="A0A317C3E1"/>